<name>A0AAD1X9E3_EUPCR</name>
<protein>
    <submittedName>
        <fullName evidence="3">Uncharacterized protein</fullName>
    </submittedName>
</protein>
<evidence type="ECO:0000313" key="4">
    <source>
        <dbReference type="Proteomes" id="UP001295684"/>
    </source>
</evidence>
<evidence type="ECO:0000313" key="3">
    <source>
        <dbReference type="EMBL" id="CAI2368034.1"/>
    </source>
</evidence>
<dbReference type="AlphaFoldDB" id="A0AAD1X9E3"/>
<feature type="compositionally biased region" description="Basic and acidic residues" evidence="2">
    <location>
        <begin position="17"/>
        <end position="31"/>
    </location>
</feature>
<feature type="compositionally biased region" description="Polar residues" evidence="2">
    <location>
        <begin position="51"/>
        <end position="65"/>
    </location>
</feature>
<reference evidence="3" key="1">
    <citation type="submission" date="2023-07" db="EMBL/GenBank/DDBJ databases">
        <authorList>
            <consortium name="AG Swart"/>
            <person name="Singh M."/>
            <person name="Singh A."/>
            <person name="Seah K."/>
            <person name="Emmerich C."/>
        </authorList>
    </citation>
    <scope>NUCLEOTIDE SEQUENCE</scope>
    <source>
        <strain evidence="3">DP1</strain>
    </source>
</reference>
<proteinExistence type="predicted"/>
<feature type="region of interest" description="Disordered" evidence="2">
    <location>
        <begin position="17"/>
        <end position="92"/>
    </location>
</feature>
<feature type="coiled-coil region" evidence="1">
    <location>
        <begin position="185"/>
        <end position="219"/>
    </location>
</feature>
<feature type="compositionally biased region" description="Polar residues" evidence="2">
    <location>
        <begin position="32"/>
        <end position="43"/>
    </location>
</feature>
<dbReference type="Proteomes" id="UP001295684">
    <property type="component" value="Unassembled WGS sequence"/>
</dbReference>
<dbReference type="EMBL" id="CAMPGE010009161">
    <property type="protein sequence ID" value="CAI2368034.1"/>
    <property type="molecule type" value="Genomic_DNA"/>
</dbReference>
<comment type="caution">
    <text evidence="3">The sequence shown here is derived from an EMBL/GenBank/DDBJ whole genome shotgun (WGS) entry which is preliminary data.</text>
</comment>
<feature type="coiled-coil region" evidence="1">
    <location>
        <begin position="252"/>
        <end position="333"/>
    </location>
</feature>
<keyword evidence="4" id="KW-1185">Reference proteome</keyword>
<sequence length="368" mass="43131">MEVSKVNELPIIEEKKYRTEETTNDRTRSNELTKNIVKNNSDNTLEDHKGTSGSKNLRSQMNFNKKTMKSVGMRSTHTKKAQNDYLSSFVTPKRSVRGPKSMLYSTASRYKEDKISKICESTTEPFRKTQTRINGRLKDYTPTENEEGNQGNWEESMDKTFENISLLVRQKKDAKEDNIYLRNHLTETLDELDEETRMQKQLEKEIEAEKKKASENTSENNTIKKELDRIKKILGKEANSVIKEGDKLGDELKKCRYKVSKLQRELETSRSEQEVVLNHQRYEQIEEIQLQIAEAEEELMSLEHECRNSTIQIEKQAKRLKEKQKMIDEMVSNQDKTTSPYGNVVIKQNTRDPELEYFSERLKRIVNN</sequence>
<evidence type="ECO:0000256" key="1">
    <source>
        <dbReference type="SAM" id="Coils"/>
    </source>
</evidence>
<evidence type="ECO:0000256" key="2">
    <source>
        <dbReference type="SAM" id="MobiDB-lite"/>
    </source>
</evidence>
<accession>A0AAD1X9E3</accession>
<keyword evidence="1" id="KW-0175">Coiled coil</keyword>
<organism evidence="3 4">
    <name type="scientific">Euplotes crassus</name>
    <dbReference type="NCBI Taxonomy" id="5936"/>
    <lineage>
        <taxon>Eukaryota</taxon>
        <taxon>Sar</taxon>
        <taxon>Alveolata</taxon>
        <taxon>Ciliophora</taxon>
        <taxon>Intramacronucleata</taxon>
        <taxon>Spirotrichea</taxon>
        <taxon>Hypotrichia</taxon>
        <taxon>Euplotida</taxon>
        <taxon>Euplotidae</taxon>
        <taxon>Moneuplotes</taxon>
    </lineage>
</organism>
<gene>
    <name evidence="3" type="ORF">ECRASSUSDP1_LOCUS9323</name>
</gene>